<dbReference type="EMBL" id="CP110436">
    <property type="protein sequence ID" value="WAQ92243.1"/>
    <property type="molecule type" value="Genomic_DNA"/>
</dbReference>
<evidence type="ECO:0000313" key="3">
    <source>
        <dbReference type="Proteomes" id="UP001164743"/>
    </source>
</evidence>
<feature type="compositionally biased region" description="Basic and acidic residues" evidence="1">
    <location>
        <begin position="334"/>
        <end position="344"/>
    </location>
</feature>
<accession>A0ABY7D3P9</accession>
<dbReference type="GeneID" id="77804705"/>
<reference evidence="2" key="1">
    <citation type="submission" date="2022-10" db="EMBL/GenBank/DDBJ databases">
        <title>Puccinia triticina Genome sequencing and assembly.</title>
        <authorList>
            <person name="Li C."/>
        </authorList>
    </citation>
    <scope>NUCLEOTIDE SEQUENCE</scope>
    <source>
        <strain evidence="2">Pt15</strain>
    </source>
</reference>
<sequence>MEQEVPHHRIRHQDMGMSTQKRPTRPMYFLGPFDIIQEASHRKDVKSGKTYGLFHYSSSIVVADPTEGEARYLVDISGYGSENSKLLTDNVYFIGGRLLKTSAGTYCCFYEPALTISIGSANTYVDARKRSKLIGKVNVFGFGTITRVETVSGVGLNGSAQENLEVTMMHHDWDNVKRTTEDFPCLYTIPGNSVLKNAHSFFIVGLEAIIIGNITGLNEQTGIWNVTACLFSITSPPGHDNRPPATPSIPGTPGPLRPNLRQIGGGATPSPASRALPRELSTPRPAGIQPMATSSNVRPIPGGSSSHRPADPADSCEAGEIFEDNTQAPEDEDDKHFVSTDKNGKRVAKSLPKPTPTPVANSGSSSKSLLEAAKKMRTMS</sequence>
<feature type="region of interest" description="Disordered" evidence="1">
    <location>
        <begin position="237"/>
        <end position="380"/>
    </location>
</feature>
<proteinExistence type="predicted"/>
<dbReference type="Proteomes" id="UP001164743">
    <property type="component" value="Chromosome 16A"/>
</dbReference>
<dbReference type="RefSeq" id="XP_053027798.1">
    <property type="nucleotide sequence ID" value="XM_053163810.1"/>
</dbReference>
<name>A0ABY7D3P9_9BASI</name>
<evidence type="ECO:0000256" key="1">
    <source>
        <dbReference type="SAM" id="MobiDB-lite"/>
    </source>
</evidence>
<feature type="compositionally biased region" description="Polar residues" evidence="1">
    <location>
        <begin position="291"/>
        <end position="307"/>
    </location>
</feature>
<feature type="region of interest" description="Disordered" evidence="1">
    <location>
        <begin position="1"/>
        <end position="21"/>
    </location>
</feature>
<evidence type="ECO:0000313" key="2">
    <source>
        <dbReference type="EMBL" id="WAQ92243.1"/>
    </source>
</evidence>
<feature type="compositionally biased region" description="Pro residues" evidence="1">
    <location>
        <begin position="244"/>
        <end position="256"/>
    </location>
</feature>
<protein>
    <submittedName>
        <fullName evidence="2">Uncharacterized protein</fullName>
    </submittedName>
</protein>
<gene>
    <name evidence="2" type="ORF">PtA15_16A149</name>
</gene>
<organism evidence="2 3">
    <name type="scientific">Puccinia triticina</name>
    <dbReference type="NCBI Taxonomy" id="208348"/>
    <lineage>
        <taxon>Eukaryota</taxon>
        <taxon>Fungi</taxon>
        <taxon>Dikarya</taxon>
        <taxon>Basidiomycota</taxon>
        <taxon>Pucciniomycotina</taxon>
        <taxon>Pucciniomycetes</taxon>
        <taxon>Pucciniales</taxon>
        <taxon>Pucciniaceae</taxon>
        <taxon>Puccinia</taxon>
    </lineage>
</organism>
<keyword evidence="3" id="KW-1185">Reference proteome</keyword>